<dbReference type="OrthoDB" id="9773293at2"/>
<dbReference type="PANTHER" id="PTHR43798">
    <property type="entry name" value="MONOACYLGLYCEROL LIPASE"/>
    <property type="match status" value="1"/>
</dbReference>
<dbReference type="Pfam" id="PF00561">
    <property type="entry name" value="Abhydrolase_1"/>
    <property type="match status" value="2"/>
</dbReference>
<reference evidence="4" key="1">
    <citation type="submission" date="2016-10" db="EMBL/GenBank/DDBJ databases">
        <authorList>
            <person name="Varghese N."/>
            <person name="Submissions S."/>
        </authorList>
    </citation>
    <scope>NUCLEOTIDE SEQUENCE [LARGE SCALE GENOMIC DNA]</scope>
    <source>
        <strain evidence="4">CGMCC 1.6199</strain>
    </source>
</reference>
<dbReference type="GO" id="GO:0016020">
    <property type="term" value="C:membrane"/>
    <property type="evidence" value="ECO:0007669"/>
    <property type="project" value="TreeGrafter"/>
</dbReference>
<dbReference type="RefSeq" id="WP_074598690.1">
    <property type="nucleotide sequence ID" value="NZ_FNHF01000002.1"/>
</dbReference>
<dbReference type="PANTHER" id="PTHR43798:SF31">
    <property type="entry name" value="AB HYDROLASE SUPERFAMILY PROTEIN YCLE"/>
    <property type="match status" value="1"/>
</dbReference>
<dbReference type="EMBL" id="FNHF01000002">
    <property type="protein sequence ID" value="SDM23851.1"/>
    <property type="molecule type" value="Genomic_DNA"/>
</dbReference>
<dbReference type="Gene3D" id="3.40.50.1820">
    <property type="entry name" value="alpha/beta hydrolase"/>
    <property type="match status" value="1"/>
</dbReference>
<gene>
    <name evidence="3" type="ORF">SAMN05216244_2030</name>
</gene>
<proteinExistence type="predicted"/>
<dbReference type="PRINTS" id="PR00412">
    <property type="entry name" value="EPOXHYDRLASE"/>
</dbReference>
<evidence type="ECO:0000313" key="3">
    <source>
        <dbReference type="EMBL" id="SDM23851.1"/>
    </source>
</evidence>
<dbReference type="AlphaFoldDB" id="A0A1G9RL18"/>
<feature type="domain" description="AB hydrolase-1" evidence="2">
    <location>
        <begin position="198"/>
        <end position="253"/>
    </location>
</feature>
<keyword evidence="4" id="KW-1185">Reference proteome</keyword>
<name>A0A1G9RL18_9BACI</name>
<evidence type="ECO:0000313" key="4">
    <source>
        <dbReference type="Proteomes" id="UP000182347"/>
    </source>
</evidence>
<dbReference type="InterPro" id="IPR000639">
    <property type="entry name" value="Epox_hydrolase-like"/>
</dbReference>
<dbReference type="PRINTS" id="PR00111">
    <property type="entry name" value="ABHYDROLASE"/>
</dbReference>
<dbReference type="InterPro" id="IPR029058">
    <property type="entry name" value="AB_hydrolase_fold"/>
</dbReference>
<accession>A0A1G9RL18</accession>
<dbReference type="SUPFAM" id="SSF53474">
    <property type="entry name" value="alpha/beta-Hydrolases"/>
    <property type="match status" value="1"/>
</dbReference>
<dbReference type="GO" id="GO:0016787">
    <property type="term" value="F:hydrolase activity"/>
    <property type="evidence" value="ECO:0007669"/>
    <property type="project" value="UniProtKB-KW"/>
</dbReference>
<dbReference type="Proteomes" id="UP000182347">
    <property type="component" value="Unassembled WGS sequence"/>
</dbReference>
<dbReference type="STRING" id="482461.SAMN05216244_2030"/>
<organism evidence="3 4">
    <name type="scientific">Sediminibacillus halophilus</name>
    <dbReference type="NCBI Taxonomy" id="482461"/>
    <lineage>
        <taxon>Bacteria</taxon>
        <taxon>Bacillati</taxon>
        <taxon>Bacillota</taxon>
        <taxon>Bacilli</taxon>
        <taxon>Bacillales</taxon>
        <taxon>Bacillaceae</taxon>
        <taxon>Sediminibacillus</taxon>
    </lineage>
</organism>
<evidence type="ECO:0000256" key="1">
    <source>
        <dbReference type="ARBA" id="ARBA00022801"/>
    </source>
</evidence>
<dbReference type="InterPro" id="IPR000073">
    <property type="entry name" value="AB_hydrolase_1"/>
</dbReference>
<evidence type="ECO:0000259" key="2">
    <source>
        <dbReference type="Pfam" id="PF00561"/>
    </source>
</evidence>
<dbReference type="InterPro" id="IPR050266">
    <property type="entry name" value="AB_hydrolase_sf"/>
</dbReference>
<protein>
    <submittedName>
        <fullName evidence="3">Pimeloyl-ACP methyl ester carboxylesterase</fullName>
    </submittedName>
</protein>
<sequence length="268" mass="31065">MPYMKLDDGAELYYRDQGDGQTVVFVHGVMMSSKFFEKQFDYFKQRYRTITFDLRGHGESSKVPYGHTVANYAKDLKQFVEKLGVKEVILVGWSMGAFVVWDYFNQFGSEHIKAVTIVDQSPSDYMWDGWEYGAFNFEAIKGVMQAIQEDQRSFNSEFIYGMFKEKPDPDQHRWILEEMMKLPAAIASTIVFNQTAVDYRETLSNVTVPTLICFGRDDTFFPVAAGEYIQQRIPGSKLVAFENSSHCLFLEEPDTFNRELDLFFQSLK</sequence>
<keyword evidence="1" id="KW-0378">Hydrolase</keyword>
<feature type="domain" description="AB hydrolase-1" evidence="2">
    <location>
        <begin position="22"/>
        <end position="131"/>
    </location>
</feature>